<feature type="domain" description="Apple" evidence="1">
    <location>
        <begin position="1"/>
        <end position="76"/>
    </location>
</feature>
<dbReference type="InterPro" id="IPR003609">
    <property type="entry name" value="Pan_app"/>
</dbReference>
<evidence type="ECO:0000313" key="2">
    <source>
        <dbReference type="Proteomes" id="UP000695022"/>
    </source>
</evidence>
<proteinExistence type="predicted"/>
<dbReference type="Proteomes" id="UP000695022">
    <property type="component" value="Unplaced"/>
</dbReference>
<evidence type="ECO:0000313" key="3">
    <source>
        <dbReference type="RefSeq" id="XP_014666765.1"/>
    </source>
</evidence>
<accession>A0ABM1E3J4</accession>
<dbReference type="GeneID" id="106808523"/>
<evidence type="ECO:0000259" key="1">
    <source>
        <dbReference type="PROSITE" id="PS50948"/>
    </source>
</evidence>
<protein>
    <submittedName>
        <fullName evidence="3">Uncharacterized protein LOC106808523</fullName>
    </submittedName>
</protein>
<reference evidence="3" key="1">
    <citation type="submission" date="2025-08" db="UniProtKB">
        <authorList>
            <consortium name="RefSeq"/>
        </authorList>
    </citation>
    <scope>IDENTIFICATION</scope>
</reference>
<dbReference type="RefSeq" id="XP_014666765.1">
    <property type="nucleotide sequence ID" value="XM_014811279.1"/>
</dbReference>
<dbReference type="PROSITE" id="PS50948">
    <property type="entry name" value="PAN"/>
    <property type="match status" value="1"/>
</dbReference>
<sequence length="214" mass="24468">MKGFDFATSTNSSFNASSAAHCAELCDYEEKFECQSFSFCKNHFLDKECMLYPWHPYMTMQPILPSPSCSIHMRTVLETQPQKRNRHAYIALENDVFLGNFVVSIKSDGTAYTYRGLTVTLFEEPGKAVEEYTLGMNDTFIQRRRAIAAAASLLRNVPRMQRALDTQCNAFSYCGATKECRRTSKFFHTITDADVTTKNRVQCTDVRIHERAFV</sequence>
<organism evidence="2 3">
    <name type="scientific">Priapulus caudatus</name>
    <name type="common">Priapulid worm</name>
    <dbReference type="NCBI Taxonomy" id="37621"/>
    <lineage>
        <taxon>Eukaryota</taxon>
        <taxon>Metazoa</taxon>
        <taxon>Ecdysozoa</taxon>
        <taxon>Scalidophora</taxon>
        <taxon>Priapulida</taxon>
        <taxon>Priapulimorpha</taxon>
        <taxon>Priapulimorphida</taxon>
        <taxon>Priapulidae</taxon>
        <taxon>Priapulus</taxon>
    </lineage>
</organism>
<dbReference type="Gene3D" id="3.50.4.10">
    <property type="entry name" value="Hepatocyte Growth Factor"/>
    <property type="match status" value="1"/>
</dbReference>
<dbReference type="Pfam" id="PF00024">
    <property type="entry name" value="PAN_1"/>
    <property type="match status" value="1"/>
</dbReference>
<gene>
    <name evidence="3" type="primary">LOC106808523</name>
</gene>
<keyword evidence="2" id="KW-1185">Reference proteome</keyword>
<name>A0ABM1E3J4_PRICU</name>